<evidence type="ECO:0000313" key="2">
    <source>
        <dbReference type="EMBL" id="WOF16816.1"/>
    </source>
</evidence>
<reference evidence="2 3" key="1">
    <citation type="submission" date="2019-09" db="EMBL/GenBank/DDBJ databases">
        <title>The complete genome of Methanoplanus sp. FWC-SCC4.</title>
        <authorList>
            <person name="Chen S.-C."/>
            <person name="Zhou Y.-Z."/>
            <person name="Lai M.-C."/>
        </authorList>
    </citation>
    <scope>NUCLEOTIDE SEQUENCE [LARGE SCALE GENOMIC DNA]</scope>
    <source>
        <strain evidence="2 3">FWC-SCC4</strain>
    </source>
</reference>
<organism evidence="2 3">
    <name type="scientific">Methanochimaera problematica</name>
    <dbReference type="NCBI Taxonomy" id="2609417"/>
    <lineage>
        <taxon>Archaea</taxon>
        <taxon>Methanobacteriati</taxon>
        <taxon>Methanobacteriota</taxon>
        <taxon>Stenosarchaea group</taxon>
        <taxon>Methanomicrobia</taxon>
        <taxon>Methanomicrobiales</taxon>
        <taxon>Methanomicrobiaceae</taxon>
        <taxon>Methanochimaera</taxon>
    </lineage>
</organism>
<dbReference type="GeneID" id="85230298"/>
<dbReference type="AlphaFoldDB" id="A0AA97I4W9"/>
<sequence>MYEVLNLPGFLQSKEADYKKHSEFIRKFSERLHYELGALLQYVSIYSYILSIMFQLKIMGANKND</sequence>
<name>A0AA97I4W9_9EURY</name>
<keyword evidence="1" id="KW-0472">Membrane</keyword>
<dbReference type="Proteomes" id="UP001301797">
    <property type="component" value="Chromosome"/>
</dbReference>
<evidence type="ECO:0000313" key="3">
    <source>
        <dbReference type="Proteomes" id="UP001301797"/>
    </source>
</evidence>
<gene>
    <name evidence="2" type="ORF">F1737_08995</name>
</gene>
<dbReference type="RefSeq" id="WP_317136249.1">
    <property type="nucleotide sequence ID" value="NZ_CP043875.1"/>
</dbReference>
<protein>
    <submittedName>
        <fullName evidence="2">Uncharacterized protein</fullName>
    </submittedName>
</protein>
<keyword evidence="1" id="KW-1133">Transmembrane helix</keyword>
<keyword evidence="3" id="KW-1185">Reference proteome</keyword>
<feature type="transmembrane region" description="Helical" evidence="1">
    <location>
        <begin position="36"/>
        <end position="56"/>
    </location>
</feature>
<accession>A0AA97I4W9</accession>
<dbReference type="EMBL" id="CP043875">
    <property type="protein sequence ID" value="WOF16816.1"/>
    <property type="molecule type" value="Genomic_DNA"/>
</dbReference>
<proteinExistence type="predicted"/>
<dbReference type="KEGG" id="mefw:F1737_08995"/>
<evidence type="ECO:0000256" key="1">
    <source>
        <dbReference type="SAM" id="Phobius"/>
    </source>
</evidence>
<keyword evidence="1" id="KW-0812">Transmembrane</keyword>